<accession>A0A2D4J3N8</accession>
<evidence type="ECO:0000256" key="3">
    <source>
        <dbReference type="ARBA" id="ARBA00022574"/>
    </source>
</evidence>
<comment type="similarity">
    <text evidence="7">Belongs to the WD repeat POC1 family.</text>
</comment>
<dbReference type="InterPro" id="IPR015943">
    <property type="entry name" value="WD40/YVTN_repeat-like_dom_sf"/>
</dbReference>
<dbReference type="Gene3D" id="2.130.10.10">
    <property type="entry name" value="YVTN repeat-like/Quinoprotein amine dehydrogenase"/>
    <property type="match status" value="3"/>
</dbReference>
<dbReference type="EMBL" id="IACK01143296">
    <property type="protein sequence ID" value="LAA91105.1"/>
    <property type="molecule type" value="Transcribed_RNA"/>
</dbReference>
<evidence type="ECO:0000256" key="7">
    <source>
        <dbReference type="ARBA" id="ARBA00037984"/>
    </source>
</evidence>
<dbReference type="Pfam" id="PF00400">
    <property type="entry name" value="WD40"/>
    <property type="match status" value="5"/>
</dbReference>
<dbReference type="PANTHER" id="PTHR44019">
    <property type="entry name" value="WD REPEAT-CONTAINING PROTEIN 55"/>
    <property type="match status" value="1"/>
</dbReference>
<proteinExistence type="inferred from homology"/>
<reference evidence="10" key="1">
    <citation type="submission" date="2017-07" db="EMBL/GenBank/DDBJ databases">
        <authorList>
            <person name="Mikheyev A."/>
            <person name="Grau M."/>
        </authorList>
    </citation>
    <scope>NUCLEOTIDE SEQUENCE</scope>
    <source>
        <tissue evidence="10">Venom_gland</tissue>
    </source>
</reference>
<dbReference type="PROSITE" id="PS50294">
    <property type="entry name" value="WD_REPEATS_REGION"/>
    <property type="match status" value="5"/>
</dbReference>
<dbReference type="GO" id="GO:0005814">
    <property type="term" value="C:centriole"/>
    <property type="evidence" value="ECO:0007669"/>
    <property type="project" value="UniProtKB-SubCell"/>
</dbReference>
<keyword evidence="5" id="KW-0175">Coiled coil</keyword>
<dbReference type="SMART" id="SM00320">
    <property type="entry name" value="WD40"/>
    <property type="match status" value="5"/>
</dbReference>
<organism evidence="10">
    <name type="scientific">Micrurus lemniscatus lemniscatus</name>
    <dbReference type="NCBI Taxonomy" id="129467"/>
    <lineage>
        <taxon>Eukaryota</taxon>
        <taxon>Metazoa</taxon>
        <taxon>Chordata</taxon>
        <taxon>Craniata</taxon>
        <taxon>Vertebrata</taxon>
        <taxon>Euteleostomi</taxon>
        <taxon>Lepidosauria</taxon>
        <taxon>Squamata</taxon>
        <taxon>Bifurcata</taxon>
        <taxon>Unidentata</taxon>
        <taxon>Episquamata</taxon>
        <taxon>Toxicofera</taxon>
        <taxon>Serpentes</taxon>
        <taxon>Colubroidea</taxon>
        <taxon>Elapidae</taxon>
        <taxon>Elapinae</taxon>
        <taxon>Micrurus</taxon>
    </lineage>
</organism>
<protein>
    <recommendedName>
        <fullName evidence="8">POC1 centriolar protein homolog B</fullName>
    </recommendedName>
</protein>
<feature type="repeat" description="WD" evidence="9">
    <location>
        <begin position="80"/>
        <end position="121"/>
    </location>
</feature>
<sequence>MMWNLRPNTKAFRFVGHLEAVTSVQFSPDGYLLASASEDRTARLWIPCIYSPDGRLIVSCSEDKTVKIWDIRNKICINNIIDYDGFANYVDFNPDGTCIVSAGSDHTVKFWDIRINRLLQCYKVHRGSVNYTSFHPSGNFLITASNDGTLKIMDLIEGRLLYTLHGHEGPVLSVSFSKDGETFASGGTDTQVLLWKTNFDSSVLEKHVQRLHSDDPPHLLDIYPRSPHRHDAKSQSVEINPNFDVTNMQILDPPVVNIASSPTFPPSWQLRTNPSVAHWSMHQNGVNNEDFHHPSMLPSPAMLKRNLKGEIMRPVAEPGTMEESMGISPVLNNALEHIVEQLDVLTITVSILEQRLTLTEDKLKECLQNQGKLLHSVRLGEETT</sequence>
<evidence type="ECO:0000313" key="10">
    <source>
        <dbReference type="EMBL" id="LAA91105.1"/>
    </source>
</evidence>
<keyword evidence="4" id="KW-0677">Repeat</keyword>
<dbReference type="InterPro" id="IPR001680">
    <property type="entry name" value="WD40_rpt"/>
</dbReference>
<keyword evidence="6" id="KW-0206">Cytoskeleton</keyword>
<evidence type="ECO:0000256" key="6">
    <source>
        <dbReference type="ARBA" id="ARBA00023212"/>
    </source>
</evidence>
<dbReference type="PANTHER" id="PTHR44019:SF1">
    <property type="entry name" value="POC1 CENTRIOLAR PROTEIN HOMOLOG B"/>
    <property type="match status" value="1"/>
</dbReference>
<keyword evidence="3 9" id="KW-0853">WD repeat</keyword>
<evidence type="ECO:0000256" key="9">
    <source>
        <dbReference type="PROSITE-ProRule" id="PRU00221"/>
    </source>
</evidence>
<feature type="repeat" description="WD" evidence="9">
    <location>
        <begin position="50"/>
        <end position="79"/>
    </location>
</feature>
<dbReference type="PROSITE" id="PS50082">
    <property type="entry name" value="WD_REPEATS_2"/>
    <property type="match status" value="5"/>
</dbReference>
<feature type="repeat" description="WD" evidence="9">
    <location>
        <begin position="122"/>
        <end position="163"/>
    </location>
</feature>
<evidence type="ECO:0000256" key="4">
    <source>
        <dbReference type="ARBA" id="ARBA00022737"/>
    </source>
</evidence>
<dbReference type="CDD" id="cd00200">
    <property type="entry name" value="WD40"/>
    <property type="match status" value="1"/>
</dbReference>
<dbReference type="PROSITE" id="PS00678">
    <property type="entry name" value="WD_REPEATS_1"/>
    <property type="match status" value="2"/>
</dbReference>
<dbReference type="InterPro" id="IPR036322">
    <property type="entry name" value="WD40_repeat_dom_sf"/>
</dbReference>
<evidence type="ECO:0000256" key="8">
    <source>
        <dbReference type="ARBA" id="ARBA00039724"/>
    </source>
</evidence>
<feature type="repeat" description="WD" evidence="9">
    <location>
        <begin position="14"/>
        <end position="45"/>
    </location>
</feature>
<dbReference type="GO" id="GO:0036064">
    <property type="term" value="C:ciliary basal body"/>
    <property type="evidence" value="ECO:0007669"/>
    <property type="project" value="TreeGrafter"/>
</dbReference>
<dbReference type="AlphaFoldDB" id="A0A2D4J3N8"/>
<dbReference type="GO" id="GO:0060271">
    <property type="term" value="P:cilium assembly"/>
    <property type="evidence" value="ECO:0007669"/>
    <property type="project" value="TreeGrafter"/>
</dbReference>
<name>A0A2D4J3N8_MICLE</name>
<keyword evidence="2" id="KW-0963">Cytoplasm</keyword>
<dbReference type="SUPFAM" id="SSF50978">
    <property type="entry name" value="WD40 repeat-like"/>
    <property type="match status" value="1"/>
</dbReference>
<evidence type="ECO:0000256" key="1">
    <source>
        <dbReference type="ARBA" id="ARBA00004114"/>
    </source>
</evidence>
<evidence type="ECO:0000256" key="5">
    <source>
        <dbReference type="ARBA" id="ARBA00023054"/>
    </source>
</evidence>
<dbReference type="PRINTS" id="PR00320">
    <property type="entry name" value="GPROTEINBRPT"/>
</dbReference>
<evidence type="ECO:0000256" key="2">
    <source>
        <dbReference type="ARBA" id="ARBA00022490"/>
    </source>
</evidence>
<dbReference type="InterPro" id="IPR050505">
    <property type="entry name" value="WDR55/POC1"/>
</dbReference>
<feature type="repeat" description="WD" evidence="9">
    <location>
        <begin position="164"/>
        <end position="205"/>
    </location>
</feature>
<reference evidence="10" key="2">
    <citation type="submission" date="2017-11" db="EMBL/GenBank/DDBJ databases">
        <title>Coralsnake Venomics: Analyses of Venom Gland Transcriptomes and Proteomes of Six Brazilian Taxa.</title>
        <authorList>
            <person name="Aird S.D."/>
            <person name="Jorge da Silva N."/>
            <person name="Qiu L."/>
            <person name="Villar-Briones A."/>
            <person name="Aparecida-Saddi V."/>
            <person name="Campos-Telles M.P."/>
            <person name="Grau M."/>
            <person name="Mikheyev A.S."/>
        </authorList>
    </citation>
    <scope>NUCLEOTIDE SEQUENCE</scope>
    <source>
        <tissue evidence="10">Venom_gland</tissue>
    </source>
</reference>
<dbReference type="InterPro" id="IPR019775">
    <property type="entry name" value="WD40_repeat_CS"/>
</dbReference>
<comment type="subcellular location">
    <subcellularLocation>
        <location evidence="1">Cytoplasm</location>
        <location evidence="1">Cytoskeleton</location>
        <location evidence="1">Microtubule organizing center</location>
        <location evidence="1">Centrosome</location>
        <location evidence="1">Centriole</location>
    </subcellularLocation>
</comment>
<dbReference type="InterPro" id="IPR020472">
    <property type="entry name" value="WD40_PAC1"/>
</dbReference>